<name>A0ABS6ZWW7_9DEIN</name>
<keyword evidence="3" id="KW-1185">Reference proteome</keyword>
<feature type="transmembrane region" description="Helical" evidence="1">
    <location>
        <begin position="54"/>
        <end position="71"/>
    </location>
</feature>
<sequence length="72" mass="7957">MPEVEGLGERLEKLEGVVEATIRVLPPLVQDLSRRIDTLRQEVKADISTAFNKAMLVFTAIGVVLALLTLLR</sequence>
<gene>
    <name evidence="2" type="ORF">KZX47_05195</name>
</gene>
<evidence type="ECO:0000313" key="3">
    <source>
        <dbReference type="Proteomes" id="UP000724268"/>
    </source>
</evidence>
<dbReference type="Proteomes" id="UP000724268">
    <property type="component" value="Unassembled WGS sequence"/>
</dbReference>
<dbReference type="RefSeq" id="WP_219759235.1">
    <property type="nucleotide sequence ID" value="NZ_JAHXRS010000007.1"/>
</dbReference>
<dbReference type="EMBL" id="JAHXRS010000007">
    <property type="protein sequence ID" value="MBW6394551.1"/>
    <property type="molecule type" value="Genomic_DNA"/>
</dbReference>
<protein>
    <submittedName>
        <fullName evidence="2">Uncharacterized protein</fullName>
    </submittedName>
</protein>
<reference evidence="2 3" key="1">
    <citation type="submission" date="2021-07" db="EMBL/GenBank/DDBJ databases">
        <title>Thermus aquaticus gen. n. and sp. n., a nonsporulating extreme thermophile.</title>
        <authorList>
            <person name="Hu C.-J."/>
            <person name="Li W.-J."/>
            <person name="Xian W.-D."/>
        </authorList>
    </citation>
    <scope>NUCLEOTIDE SEQUENCE [LARGE SCALE GENOMIC DNA]</scope>
    <source>
        <strain evidence="2 3">SYSU G05001</strain>
    </source>
</reference>
<accession>A0ABS6ZWW7</accession>
<evidence type="ECO:0000313" key="2">
    <source>
        <dbReference type="EMBL" id="MBW6394551.1"/>
    </source>
</evidence>
<proteinExistence type="predicted"/>
<evidence type="ECO:0000256" key="1">
    <source>
        <dbReference type="SAM" id="Phobius"/>
    </source>
</evidence>
<organism evidence="2 3">
    <name type="scientific">Thermus brevis</name>
    <dbReference type="NCBI Taxonomy" id="2862456"/>
    <lineage>
        <taxon>Bacteria</taxon>
        <taxon>Thermotogati</taxon>
        <taxon>Deinococcota</taxon>
        <taxon>Deinococci</taxon>
        <taxon>Thermales</taxon>
        <taxon>Thermaceae</taxon>
        <taxon>Thermus</taxon>
    </lineage>
</organism>
<keyword evidence="1" id="KW-0472">Membrane</keyword>
<keyword evidence="1" id="KW-1133">Transmembrane helix</keyword>
<keyword evidence="1" id="KW-0812">Transmembrane</keyword>
<comment type="caution">
    <text evidence="2">The sequence shown here is derived from an EMBL/GenBank/DDBJ whole genome shotgun (WGS) entry which is preliminary data.</text>
</comment>